<keyword evidence="2" id="KW-0732">Signal</keyword>
<comment type="caution">
    <text evidence="3">The sequence shown here is derived from an EMBL/GenBank/DDBJ whole genome shotgun (WGS) entry which is preliminary data.</text>
</comment>
<feature type="compositionally biased region" description="Polar residues" evidence="1">
    <location>
        <begin position="40"/>
        <end position="49"/>
    </location>
</feature>
<evidence type="ECO:0000256" key="1">
    <source>
        <dbReference type="SAM" id="MobiDB-lite"/>
    </source>
</evidence>
<gene>
    <name evidence="3" type="ORF">H1V43_39320</name>
</gene>
<feature type="chain" id="PRO_5030827116" description="Lipoprotein" evidence="2">
    <location>
        <begin position="25"/>
        <end position="313"/>
    </location>
</feature>
<keyword evidence="4" id="KW-1185">Reference proteome</keyword>
<dbReference type="RefSeq" id="WP_181868540.1">
    <property type="nucleotide sequence ID" value="NZ_JACEQY010000105.1"/>
</dbReference>
<evidence type="ECO:0000256" key="2">
    <source>
        <dbReference type="SAM" id="SignalP"/>
    </source>
</evidence>
<protein>
    <recommendedName>
        <fullName evidence="5">Lipoprotein</fullName>
    </recommendedName>
</protein>
<dbReference type="PROSITE" id="PS51257">
    <property type="entry name" value="PROKAR_LIPOPROTEIN"/>
    <property type="match status" value="1"/>
</dbReference>
<dbReference type="Proteomes" id="UP000586976">
    <property type="component" value="Unassembled WGS sequence"/>
</dbReference>
<feature type="region of interest" description="Disordered" evidence="1">
    <location>
        <begin position="27"/>
        <end position="52"/>
    </location>
</feature>
<evidence type="ECO:0000313" key="3">
    <source>
        <dbReference type="EMBL" id="MBA4867224.1"/>
    </source>
</evidence>
<sequence length="313" mass="34172">MKRAFASACTAALIVALTMAGCTANETDQSDSARQRQDTSAENTTSQGRELTDAEQILVQRAEELLVKKCMEGEGFKYWVGPLPTVDDLKGGGYVLTNADWAKEHGYGSRLEEQVQVAQRNDPNHAYANGLSQKDRVRYSTALDGGPSSGMLTAELPGGGAIQTPRDSCRVDAKDQLYGDFEAWFQVEKTATNLTALYAPDLVKDERFVNAVKDWSACMREAGHDYADPPQIRERLPQLTKGLSTEKAYAAEVELAVAEATCAVQTPLAATARALQTEYRDNKLKQYSEDIAAYQRMRLAALARAEDITGSTA</sequence>
<dbReference type="EMBL" id="JACEQY010000105">
    <property type="protein sequence ID" value="MBA4867224.1"/>
    <property type="molecule type" value="Genomic_DNA"/>
</dbReference>
<feature type="signal peptide" evidence="2">
    <location>
        <begin position="1"/>
        <end position="24"/>
    </location>
</feature>
<proteinExistence type="predicted"/>
<evidence type="ECO:0008006" key="5">
    <source>
        <dbReference type="Google" id="ProtNLM"/>
    </source>
</evidence>
<reference evidence="3 4" key="1">
    <citation type="submission" date="2020-07" db="EMBL/GenBank/DDBJ databases">
        <title>Streptomyces isolated from Indian soil.</title>
        <authorList>
            <person name="Mandal S."/>
            <person name="Maiti P.K."/>
        </authorList>
    </citation>
    <scope>NUCLEOTIDE SEQUENCE [LARGE SCALE GENOMIC DNA]</scope>
    <source>
        <strain evidence="3 4">PSKA54</strain>
    </source>
</reference>
<organism evidence="3 4">
    <name type="scientific">Streptomyces himalayensis subsp. aureolus</name>
    <dbReference type="NCBI Taxonomy" id="2758039"/>
    <lineage>
        <taxon>Bacteria</taxon>
        <taxon>Bacillati</taxon>
        <taxon>Actinomycetota</taxon>
        <taxon>Actinomycetes</taxon>
        <taxon>Kitasatosporales</taxon>
        <taxon>Streptomycetaceae</taxon>
        <taxon>Streptomyces</taxon>
        <taxon>Streptomyces himalayensis</taxon>
    </lineage>
</organism>
<dbReference type="AlphaFoldDB" id="A0A7W2HKR5"/>
<accession>A0A7W2HKR5</accession>
<evidence type="ECO:0000313" key="4">
    <source>
        <dbReference type="Proteomes" id="UP000586976"/>
    </source>
</evidence>
<name>A0A7W2HKR5_9ACTN</name>